<keyword evidence="1" id="KW-0812">Transmembrane</keyword>
<dbReference type="AlphaFoldDB" id="A0A0P9ERF0"/>
<protein>
    <submittedName>
        <fullName evidence="2">Uncharacterized protein</fullName>
    </submittedName>
</protein>
<dbReference type="InterPro" id="IPR045708">
    <property type="entry name" value="DUF6064"/>
</dbReference>
<evidence type="ECO:0000313" key="2">
    <source>
        <dbReference type="EMBL" id="SCY39853.1"/>
    </source>
</evidence>
<sequence length="214" mass="22547">MPYTLDEFLAVYAAYNQALWPLPLLGTLLGLTVVALYIARPPWGDRAVAGILAAFWLLVGGVYHLAFFTAINPLAYAYAALFIVQGVLLAWDGAWKARWRLGPATGWRGWLAALLVVYALAIQPLVSLLGPRDYPDISLAGVAPCPTTLLTLGVLLLTSGGPPWRLLAIPLAWTGIGGSAAVLLGVPQDYGLIVAGALVLTVALGPSQPRPAPS</sequence>
<feature type="transmembrane region" description="Helical" evidence="1">
    <location>
        <begin position="51"/>
        <end position="70"/>
    </location>
</feature>
<gene>
    <name evidence="2" type="ORF">SAMN05661077_2007</name>
</gene>
<organism evidence="2 3">
    <name type="scientific">Thiohalorhabdus denitrificans</name>
    <dbReference type="NCBI Taxonomy" id="381306"/>
    <lineage>
        <taxon>Bacteria</taxon>
        <taxon>Pseudomonadati</taxon>
        <taxon>Pseudomonadota</taxon>
        <taxon>Gammaproteobacteria</taxon>
        <taxon>Thiohalorhabdales</taxon>
        <taxon>Thiohalorhabdaceae</taxon>
        <taxon>Thiohalorhabdus</taxon>
    </lineage>
</organism>
<keyword evidence="3" id="KW-1185">Reference proteome</keyword>
<dbReference type="STRING" id="381306.AN478_03855"/>
<evidence type="ECO:0000256" key="1">
    <source>
        <dbReference type="SAM" id="Phobius"/>
    </source>
</evidence>
<name>A0A0P9ERF0_9GAMM</name>
<dbReference type="Proteomes" id="UP000183104">
    <property type="component" value="Unassembled WGS sequence"/>
</dbReference>
<feature type="transmembrane region" description="Helical" evidence="1">
    <location>
        <begin position="107"/>
        <end position="125"/>
    </location>
</feature>
<feature type="transmembrane region" description="Helical" evidence="1">
    <location>
        <begin position="137"/>
        <end position="157"/>
    </location>
</feature>
<dbReference type="RefSeq" id="WP_054965310.1">
    <property type="nucleotide sequence ID" value="NZ_FMUN01000005.1"/>
</dbReference>
<feature type="transmembrane region" description="Helical" evidence="1">
    <location>
        <begin position="164"/>
        <end position="184"/>
    </location>
</feature>
<keyword evidence="1" id="KW-0472">Membrane</keyword>
<dbReference type="Pfam" id="PF19540">
    <property type="entry name" value="DUF6064"/>
    <property type="match status" value="1"/>
</dbReference>
<proteinExistence type="predicted"/>
<accession>A0A0P9ERF0</accession>
<evidence type="ECO:0000313" key="3">
    <source>
        <dbReference type="Proteomes" id="UP000183104"/>
    </source>
</evidence>
<dbReference type="EMBL" id="FMUN01000005">
    <property type="protein sequence ID" value="SCY39853.1"/>
    <property type="molecule type" value="Genomic_DNA"/>
</dbReference>
<feature type="transmembrane region" description="Helical" evidence="1">
    <location>
        <begin position="190"/>
        <end position="207"/>
    </location>
</feature>
<feature type="transmembrane region" description="Helical" evidence="1">
    <location>
        <begin position="76"/>
        <end position="95"/>
    </location>
</feature>
<reference evidence="3" key="1">
    <citation type="submission" date="2016-10" db="EMBL/GenBank/DDBJ databases">
        <authorList>
            <person name="Varghese N."/>
        </authorList>
    </citation>
    <scope>NUCLEOTIDE SEQUENCE [LARGE SCALE GENOMIC DNA]</scope>
    <source>
        <strain evidence="3">HL 19</strain>
    </source>
</reference>
<feature type="transmembrane region" description="Helical" evidence="1">
    <location>
        <begin position="20"/>
        <end position="39"/>
    </location>
</feature>
<keyword evidence="1" id="KW-1133">Transmembrane helix</keyword>